<feature type="region of interest" description="Disordered" evidence="1">
    <location>
        <begin position="529"/>
        <end position="554"/>
    </location>
</feature>
<keyword evidence="3" id="KW-1185">Reference proteome</keyword>
<gene>
    <name evidence="2" type="ORF">EYR15_08210</name>
</gene>
<evidence type="ECO:0000256" key="1">
    <source>
        <dbReference type="SAM" id="MobiDB-lite"/>
    </source>
</evidence>
<dbReference type="RefSeq" id="WP_131002897.1">
    <property type="nucleotide sequence ID" value="NZ_JBHSZR010000003.1"/>
</dbReference>
<evidence type="ECO:0000313" key="2">
    <source>
        <dbReference type="EMBL" id="TBN53772.1"/>
    </source>
</evidence>
<feature type="compositionally biased region" description="Basic and acidic residues" evidence="1">
    <location>
        <begin position="538"/>
        <end position="554"/>
    </location>
</feature>
<dbReference type="PANTHER" id="PTHR30441:SF4">
    <property type="entry name" value="PROTEIN ASMA"/>
    <property type="match status" value="1"/>
</dbReference>
<dbReference type="OrthoDB" id="5439561at2"/>
<evidence type="ECO:0000313" key="3">
    <source>
        <dbReference type="Proteomes" id="UP000291613"/>
    </source>
</evidence>
<organism evidence="2 3">
    <name type="scientific">Hansschlegelia quercus</name>
    <dbReference type="NCBI Taxonomy" id="2528245"/>
    <lineage>
        <taxon>Bacteria</taxon>
        <taxon>Pseudomonadati</taxon>
        <taxon>Pseudomonadota</taxon>
        <taxon>Alphaproteobacteria</taxon>
        <taxon>Hyphomicrobiales</taxon>
        <taxon>Methylopilaceae</taxon>
        <taxon>Hansschlegelia</taxon>
    </lineage>
</organism>
<dbReference type="InterPro" id="IPR052894">
    <property type="entry name" value="AsmA-related"/>
</dbReference>
<dbReference type="Proteomes" id="UP000291613">
    <property type="component" value="Unassembled WGS sequence"/>
</dbReference>
<comment type="caution">
    <text evidence="2">The sequence shown here is derived from an EMBL/GenBank/DDBJ whole genome shotgun (WGS) entry which is preliminary data.</text>
</comment>
<proteinExistence type="predicted"/>
<reference evidence="2 3" key="1">
    <citation type="submission" date="2019-02" db="EMBL/GenBank/DDBJ databases">
        <title>Hansschlegelia quercus sp. nov., a novel methylotrophic bacterium from buds of oak (Quercus robur L.).</title>
        <authorList>
            <person name="Agafonova N.V."/>
            <person name="Kaparullina E.N."/>
            <person name="Grouzdev D.S."/>
            <person name="Doronina N.V."/>
        </authorList>
    </citation>
    <scope>NUCLEOTIDE SEQUENCE [LARGE SCALE GENOMIC DNA]</scope>
    <source>
        <strain evidence="2 3">Dub</strain>
    </source>
</reference>
<name>A0A4Q9GI62_9HYPH</name>
<sequence>MAAASLAFRVPPDGAEAALLDAVRAATGLEVAANGRAQIELLPTPRILISAVSLSQSGEPPFAVVRKVVGAPEIGALLAGRIVLGEVTLDGAQIALDRAPLGSLFGPGGVMRDAPEIRLTDARLSFGAGVIDKVEAGLSWAGGGRPFSVSGYGVYESRPVELAVTLSDAKALSGGEAAPIRARIEGGGARLTFDGTARVDGGPHFSGDLRARAASLRETLQWLGLPAPRRTSPLTGFSLAGRASADRKGVAIADAELNLEGGSFLGAGRVSLMHGRPSVEATLDASLIDLAPYIEGIAPAVNETTGWSPKRLDLRPLAGYDLDLRLSADEVRFGAWRLGATAATLAISDGAMDLSVGEADAYGGVVGGRFSLLPEHGATRMRLQAASTDVDLGRALADIVAQPWLTGALTSDFSVEGVGASAAEIVSTLSGRGSARVVGGALEGIGRSKTLALAGLRGSMDVDHASAKMTFSRGVADIDDFAIAGEDAAFTLSGDARLVERDVALRGFVRPVDGTWTLPVKVVGPLDAPKLRPNLTGRDPRGEAQRTDAPKSGG</sequence>
<dbReference type="GO" id="GO:0090313">
    <property type="term" value="P:regulation of protein targeting to membrane"/>
    <property type="evidence" value="ECO:0007669"/>
    <property type="project" value="TreeGrafter"/>
</dbReference>
<dbReference type="GO" id="GO:0005886">
    <property type="term" value="C:plasma membrane"/>
    <property type="evidence" value="ECO:0007669"/>
    <property type="project" value="TreeGrafter"/>
</dbReference>
<accession>A0A4Q9GI62</accession>
<protein>
    <submittedName>
        <fullName evidence="2">Uncharacterized protein</fullName>
    </submittedName>
</protein>
<dbReference type="PANTHER" id="PTHR30441">
    <property type="entry name" value="DUF748 DOMAIN-CONTAINING PROTEIN"/>
    <property type="match status" value="1"/>
</dbReference>
<dbReference type="EMBL" id="SIUB01000003">
    <property type="protein sequence ID" value="TBN53772.1"/>
    <property type="molecule type" value="Genomic_DNA"/>
</dbReference>
<dbReference type="AlphaFoldDB" id="A0A4Q9GI62"/>